<gene>
    <name evidence="1" type="ORF">Anas_12422</name>
</gene>
<dbReference type="EMBL" id="SEYY01021077">
    <property type="protein sequence ID" value="KAB7496726.1"/>
    <property type="molecule type" value="Genomic_DNA"/>
</dbReference>
<dbReference type="Proteomes" id="UP000326759">
    <property type="component" value="Unassembled WGS sequence"/>
</dbReference>
<keyword evidence="2" id="KW-1185">Reference proteome</keyword>
<reference evidence="1 2" key="1">
    <citation type="journal article" date="2019" name="PLoS Biol.">
        <title>Sex chromosomes control vertical transmission of feminizing Wolbachia symbionts in an isopod.</title>
        <authorList>
            <person name="Becking T."/>
            <person name="Chebbi M.A."/>
            <person name="Giraud I."/>
            <person name="Moumen B."/>
            <person name="Laverre T."/>
            <person name="Caubet Y."/>
            <person name="Peccoud J."/>
            <person name="Gilbert C."/>
            <person name="Cordaux R."/>
        </authorList>
    </citation>
    <scope>NUCLEOTIDE SEQUENCE [LARGE SCALE GENOMIC DNA]</scope>
    <source>
        <strain evidence="1">ANa2</strain>
        <tissue evidence="1">Whole body excluding digestive tract and cuticle</tissue>
    </source>
</reference>
<evidence type="ECO:0000313" key="1">
    <source>
        <dbReference type="EMBL" id="KAB7496726.1"/>
    </source>
</evidence>
<organism evidence="1 2">
    <name type="scientific">Armadillidium nasatum</name>
    <dbReference type="NCBI Taxonomy" id="96803"/>
    <lineage>
        <taxon>Eukaryota</taxon>
        <taxon>Metazoa</taxon>
        <taxon>Ecdysozoa</taxon>
        <taxon>Arthropoda</taxon>
        <taxon>Crustacea</taxon>
        <taxon>Multicrustacea</taxon>
        <taxon>Malacostraca</taxon>
        <taxon>Eumalacostraca</taxon>
        <taxon>Peracarida</taxon>
        <taxon>Isopoda</taxon>
        <taxon>Oniscidea</taxon>
        <taxon>Crinocheta</taxon>
        <taxon>Armadillidiidae</taxon>
        <taxon>Armadillidium</taxon>
    </lineage>
</organism>
<sequence length="192" mass="22046">MNRNLIKKKKKEISICLTPFLLTSYQGSIPVTFTMTAKRLPQKPGQFNAYQALIKASAAYIRGVYLPWSLKSHNAITWSNIELNIPVGKMEERILGTEGPIRTSKTHYNFAFEKKFPVLRLSETPNTITFSFNPVSHGPERSFIGINTFSVEERVFSKVDPFTGIKYDLKMKVDPKADLGFNDFRKFPKYFH</sequence>
<name>A0A5N5SRF9_9CRUS</name>
<evidence type="ECO:0000313" key="2">
    <source>
        <dbReference type="Proteomes" id="UP000326759"/>
    </source>
</evidence>
<protein>
    <submittedName>
        <fullName evidence="1">Uncharacterized protein</fullName>
    </submittedName>
</protein>
<dbReference type="AlphaFoldDB" id="A0A5N5SRF9"/>
<proteinExistence type="predicted"/>
<feature type="non-terminal residue" evidence="1">
    <location>
        <position position="192"/>
    </location>
</feature>
<comment type="caution">
    <text evidence="1">The sequence shown here is derived from an EMBL/GenBank/DDBJ whole genome shotgun (WGS) entry which is preliminary data.</text>
</comment>
<accession>A0A5N5SRF9</accession>